<dbReference type="OrthoDB" id="2062000at2"/>
<proteinExistence type="predicted"/>
<dbReference type="Pfam" id="PF21983">
    <property type="entry name" value="NikA-like"/>
    <property type="match status" value="1"/>
</dbReference>
<reference evidence="1 2" key="1">
    <citation type="submission" date="2015-09" db="EMBL/GenBank/DDBJ databases">
        <authorList>
            <consortium name="Pathogen Informatics"/>
        </authorList>
    </citation>
    <scope>NUCLEOTIDE SEQUENCE [LARGE SCALE GENOMIC DNA]</scope>
    <source>
        <strain evidence="1 2">2789STDY5834960</strain>
    </source>
</reference>
<sequence>MADGNRRYRSDKKLYKVSFKLSEEDKRLLEEGAKKSGMNISEYLRNLVRGGGNVDASFATDRGNFIRQITGIATNVNQIAKVVNTQGYGYTRDILAVKQDLEDVKRLMREVLTVWQSLRYSA</sequence>
<dbReference type="Proteomes" id="UP000095350">
    <property type="component" value="Unassembled WGS sequence"/>
</dbReference>
<dbReference type="PaxDb" id="166486-ERS852572_00530"/>
<gene>
    <name evidence="1" type="ORF">ERS852572_00530</name>
</gene>
<dbReference type="STRING" id="166486.ERS852572_00530"/>
<organism evidence="1 2">
    <name type="scientific">Roseburia intestinalis</name>
    <dbReference type="NCBI Taxonomy" id="166486"/>
    <lineage>
        <taxon>Bacteria</taxon>
        <taxon>Bacillati</taxon>
        <taxon>Bacillota</taxon>
        <taxon>Clostridia</taxon>
        <taxon>Lachnospirales</taxon>
        <taxon>Lachnospiraceae</taxon>
        <taxon>Roseburia</taxon>
    </lineage>
</organism>
<dbReference type="AlphaFoldDB" id="A0A173RPW4"/>
<protein>
    <submittedName>
        <fullName evidence="1">Bacterial mobilisation protein (MobC)</fullName>
    </submittedName>
</protein>
<name>A0A173RPW4_9FIRM</name>
<accession>A0A173RPW4</accession>
<dbReference type="EMBL" id="CYXZ01000003">
    <property type="protein sequence ID" value="CUM79797.1"/>
    <property type="molecule type" value="Genomic_DNA"/>
</dbReference>
<evidence type="ECO:0000313" key="2">
    <source>
        <dbReference type="Proteomes" id="UP000095350"/>
    </source>
</evidence>
<dbReference type="RefSeq" id="WP_055193216.1">
    <property type="nucleotide sequence ID" value="NZ_CABIYH010000003.1"/>
</dbReference>
<dbReference type="InterPro" id="IPR053842">
    <property type="entry name" value="NikA-like"/>
</dbReference>
<evidence type="ECO:0000313" key="1">
    <source>
        <dbReference type="EMBL" id="CUM79797.1"/>
    </source>
</evidence>